<dbReference type="Proteomes" id="UP001283341">
    <property type="component" value="Unassembled WGS sequence"/>
</dbReference>
<evidence type="ECO:0000313" key="1">
    <source>
        <dbReference type="EMBL" id="KAK3328858.1"/>
    </source>
</evidence>
<name>A0AAE0IPA7_9PEZI</name>
<comment type="caution">
    <text evidence="1">The sequence shown here is derived from an EMBL/GenBank/DDBJ whole genome shotgun (WGS) entry which is preliminary data.</text>
</comment>
<sequence length="125" mass="13985">MRNSYIVFSSLSYLGARILLAETSMVMVIRPKKHVNSIDSEIRGSGNTGVGHCPPETISDCYEPYIGAYVCPWRFKAGLLERGLVYNSIEQFVKMAAAWGLPHDVLNTIAQLYLLIGYIYVRGHT</sequence>
<proteinExistence type="predicted"/>
<dbReference type="AlphaFoldDB" id="A0AAE0IPA7"/>
<organism evidence="1 2">
    <name type="scientific">Apodospora peruviana</name>
    <dbReference type="NCBI Taxonomy" id="516989"/>
    <lineage>
        <taxon>Eukaryota</taxon>
        <taxon>Fungi</taxon>
        <taxon>Dikarya</taxon>
        <taxon>Ascomycota</taxon>
        <taxon>Pezizomycotina</taxon>
        <taxon>Sordariomycetes</taxon>
        <taxon>Sordariomycetidae</taxon>
        <taxon>Sordariales</taxon>
        <taxon>Lasiosphaeriaceae</taxon>
        <taxon>Apodospora</taxon>
    </lineage>
</organism>
<reference evidence="1" key="1">
    <citation type="journal article" date="2023" name="Mol. Phylogenet. Evol.">
        <title>Genome-scale phylogeny and comparative genomics of the fungal order Sordariales.</title>
        <authorList>
            <person name="Hensen N."/>
            <person name="Bonometti L."/>
            <person name="Westerberg I."/>
            <person name="Brannstrom I.O."/>
            <person name="Guillou S."/>
            <person name="Cros-Aarteil S."/>
            <person name="Calhoun S."/>
            <person name="Haridas S."/>
            <person name="Kuo A."/>
            <person name="Mondo S."/>
            <person name="Pangilinan J."/>
            <person name="Riley R."/>
            <person name="LaButti K."/>
            <person name="Andreopoulos B."/>
            <person name="Lipzen A."/>
            <person name="Chen C."/>
            <person name="Yan M."/>
            <person name="Daum C."/>
            <person name="Ng V."/>
            <person name="Clum A."/>
            <person name="Steindorff A."/>
            <person name="Ohm R.A."/>
            <person name="Martin F."/>
            <person name="Silar P."/>
            <person name="Natvig D.O."/>
            <person name="Lalanne C."/>
            <person name="Gautier V."/>
            <person name="Ament-Velasquez S.L."/>
            <person name="Kruys A."/>
            <person name="Hutchinson M.I."/>
            <person name="Powell A.J."/>
            <person name="Barry K."/>
            <person name="Miller A.N."/>
            <person name="Grigoriev I.V."/>
            <person name="Debuchy R."/>
            <person name="Gladieux P."/>
            <person name="Hiltunen Thoren M."/>
            <person name="Johannesson H."/>
        </authorList>
    </citation>
    <scope>NUCLEOTIDE SEQUENCE</scope>
    <source>
        <strain evidence="1">CBS 118394</strain>
    </source>
</reference>
<dbReference type="EMBL" id="JAUEDM010000001">
    <property type="protein sequence ID" value="KAK3328858.1"/>
    <property type="molecule type" value="Genomic_DNA"/>
</dbReference>
<gene>
    <name evidence="1" type="ORF">B0H66DRAFT_539546</name>
</gene>
<reference evidence="1" key="2">
    <citation type="submission" date="2023-06" db="EMBL/GenBank/DDBJ databases">
        <authorList>
            <consortium name="Lawrence Berkeley National Laboratory"/>
            <person name="Haridas S."/>
            <person name="Hensen N."/>
            <person name="Bonometti L."/>
            <person name="Westerberg I."/>
            <person name="Brannstrom I.O."/>
            <person name="Guillou S."/>
            <person name="Cros-Aarteil S."/>
            <person name="Calhoun S."/>
            <person name="Kuo A."/>
            <person name="Mondo S."/>
            <person name="Pangilinan J."/>
            <person name="Riley R."/>
            <person name="Labutti K."/>
            <person name="Andreopoulos B."/>
            <person name="Lipzen A."/>
            <person name="Chen C."/>
            <person name="Yanf M."/>
            <person name="Daum C."/>
            <person name="Ng V."/>
            <person name="Clum A."/>
            <person name="Steindorff A."/>
            <person name="Ohm R."/>
            <person name="Martin F."/>
            <person name="Silar P."/>
            <person name="Natvig D."/>
            <person name="Lalanne C."/>
            <person name="Gautier V."/>
            <person name="Ament-Velasquez S.L."/>
            <person name="Kruys A."/>
            <person name="Hutchinson M.I."/>
            <person name="Powell A.J."/>
            <person name="Barry K."/>
            <person name="Miller A.N."/>
            <person name="Grigoriev I.V."/>
            <person name="Debuchy R."/>
            <person name="Gladieux P."/>
            <person name="Thoren M.H."/>
            <person name="Johannesson H."/>
        </authorList>
    </citation>
    <scope>NUCLEOTIDE SEQUENCE</scope>
    <source>
        <strain evidence="1">CBS 118394</strain>
    </source>
</reference>
<evidence type="ECO:0000313" key="2">
    <source>
        <dbReference type="Proteomes" id="UP001283341"/>
    </source>
</evidence>
<accession>A0AAE0IPA7</accession>
<keyword evidence="2" id="KW-1185">Reference proteome</keyword>
<protein>
    <submittedName>
        <fullName evidence="1">Uncharacterized protein</fullName>
    </submittedName>
</protein>